<dbReference type="PANTHER" id="PTHR32432:SF3">
    <property type="entry name" value="ETHANOLAMINE UTILIZATION PROTEIN EUTJ"/>
    <property type="match status" value="1"/>
</dbReference>
<dbReference type="InterPro" id="IPR050696">
    <property type="entry name" value="FtsA/MreB"/>
</dbReference>
<dbReference type="InterPro" id="IPR043129">
    <property type="entry name" value="ATPase_NBD"/>
</dbReference>
<evidence type="ECO:0008006" key="3">
    <source>
        <dbReference type="Google" id="ProtNLM"/>
    </source>
</evidence>
<dbReference type="NCBIfam" id="TIGR01175">
    <property type="entry name" value="pilM"/>
    <property type="match status" value="1"/>
</dbReference>
<dbReference type="Proteomes" id="UP000177953">
    <property type="component" value="Unassembled WGS sequence"/>
</dbReference>
<organism evidence="1 2">
    <name type="scientific">Candidatus Magasanikbacteria bacterium RIFCSPHIGHO2_01_FULL_47_8</name>
    <dbReference type="NCBI Taxonomy" id="1798673"/>
    <lineage>
        <taxon>Bacteria</taxon>
        <taxon>Candidatus Magasanikiibacteriota</taxon>
    </lineage>
</organism>
<evidence type="ECO:0000313" key="2">
    <source>
        <dbReference type="Proteomes" id="UP000177953"/>
    </source>
</evidence>
<protein>
    <recommendedName>
        <fullName evidence="3">SHS2 domain-containing protein</fullName>
    </recommendedName>
</protein>
<dbReference type="Gene3D" id="3.30.1490.300">
    <property type="match status" value="1"/>
</dbReference>
<reference evidence="1 2" key="1">
    <citation type="journal article" date="2016" name="Nat. Commun.">
        <title>Thousands of microbial genomes shed light on interconnected biogeochemical processes in an aquifer system.</title>
        <authorList>
            <person name="Anantharaman K."/>
            <person name="Brown C.T."/>
            <person name="Hug L.A."/>
            <person name="Sharon I."/>
            <person name="Castelle C.J."/>
            <person name="Probst A.J."/>
            <person name="Thomas B.C."/>
            <person name="Singh A."/>
            <person name="Wilkins M.J."/>
            <person name="Karaoz U."/>
            <person name="Brodie E.L."/>
            <person name="Williams K.H."/>
            <person name="Hubbard S.S."/>
            <person name="Banfield J.F."/>
        </authorList>
    </citation>
    <scope>NUCLEOTIDE SEQUENCE [LARGE SCALE GENOMIC DNA]</scope>
</reference>
<accession>A0A1F6MD46</accession>
<dbReference type="AlphaFoldDB" id="A0A1F6MD46"/>
<dbReference type="PIRSF" id="PIRSF019169">
    <property type="entry name" value="PilM"/>
    <property type="match status" value="1"/>
</dbReference>
<evidence type="ECO:0000313" key="1">
    <source>
        <dbReference type="EMBL" id="OGH69582.1"/>
    </source>
</evidence>
<sequence length="364" mass="40342">MFLSNPFPGAFGLDIGDMSIKLVRLSYHTPFFGESYFKLREVRTIGLQPGIIVDGEIQQPEVARRKILHLLGKEGPEKPINSPWVIADLPEPKTFLKLIEIDTPARELIYDDIAYHAKRHVPFEVEDTYLDWQIINPDEVGNTKTQVLLAAVPKVVADSYTYLLEAAGLNPIALEVEAISIARAMITHQKDYTGEGRALLDIGATRSSLVVYDRDSIQFSTNINFSGELITMALVQGLKIDYATAEKMKIDNGLRYDKNHPKYLKIIASLVEKLTGEIRKALDFYKEHFANTNPITHITLSGGTSNLLNIDDILSHNLKISANPGNVWKNISSLPVLAAEKTKGLALASAIGLALRAAQNPLKE</sequence>
<dbReference type="SUPFAM" id="SSF53067">
    <property type="entry name" value="Actin-like ATPase domain"/>
    <property type="match status" value="2"/>
</dbReference>
<dbReference type="Pfam" id="PF11104">
    <property type="entry name" value="PilM_2"/>
    <property type="match status" value="1"/>
</dbReference>
<dbReference type="PANTHER" id="PTHR32432">
    <property type="entry name" value="CELL DIVISION PROTEIN FTSA-RELATED"/>
    <property type="match status" value="1"/>
</dbReference>
<dbReference type="InterPro" id="IPR005883">
    <property type="entry name" value="PilM"/>
</dbReference>
<dbReference type="Gene3D" id="3.30.420.40">
    <property type="match status" value="2"/>
</dbReference>
<gene>
    <name evidence="1" type="ORF">A2754_03070</name>
</gene>
<dbReference type="EMBL" id="MFPU01000035">
    <property type="protein sequence ID" value="OGH69582.1"/>
    <property type="molecule type" value="Genomic_DNA"/>
</dbReference>
<name>A0A1F6MD46_9BACT</name>
<dbReference type="CDD" id="cd24049">
    <property type="entry name" value="ASKHA_NBD_PilM"/>
    <property type="match status" value="1"/>
</dbReference>
<comment type="caution">
    <text evidence="1">The sequence shown here is derived from an EMBL/GenBank/DDBJ whole genome shotgun (WGS) entry which is preliminary data.</text>
</comment>
<proteinExistence type="predicted"/>